<gene>
    <name evidence="2" type="ORF">B8W66_23850</name>
</gene>
<comment type="caution">
    <text evidence="2">The sequence shown here is derived from an EMBL/GenBank/DDBJ whole genome shotgun (WGS) entry which is preliminary data.</text>
</comment>
<dbReference type="Pfam" id="PF00934">
    <property type="entry name" value="PE"/>
    <property type="match status" value="1"/>
</dbReference>
<proteinExistence type="predicted"/>
<dbReference type="RefSeq" id="WP_119185127.1">
    <property type="nucleotide sequence ID" value="NZ_NCXP01000135.1"/>
</dbReference>
<feature type="domain" description="PE" evidence="1">
    <location>
        <begin position="4"/>
        <end position="31"/>
    </location>
</feature>
<feature type="non-terminal residue" evidence="2">
    <location>
        <position position="31"/>
    </location>
</feature>
<dbReference type="InterPro" id="IPR000084">
    <property type="entry name" value="PE-PGRS_N"/>
</dbReference>
<accession>A0A1X2LDV1</accession>
<organism evidence="2 3">
    <name type="scientific">Mycobacterium decipiens</name>
    <dbReference type="NCBI Taxonomy" id="1430326"/>
    <lineage>
        <taxon>Bacteria</taxon>
        <taxon>Bacillati</taxon>
        <taxon>Actinomycetota</taxon>
        <taxon>Actinomycetes</taxon>
        <taxon>Mycobacteriales</taxon>
        <taxon>Mycobacteriaceae</taxon>
        <taxon>Mycobacterium</taxon>
    </lineage>
</organism>
<evidence type="ECO:0000313" key="3">
    <source>
        <dbReference type="Proteomes" id="UP000193247"/>
    </source>
</evidence>
<sequence length="31" mass="3037">MSFVIAVPEFIATAATDLASLESAIAAANAA</sequence>
<dbReference type="EMBL" id="NCXP01000135">
    <property type="protein sequence ID" value="OSC32164.1"/>
    <property type="molecule type" value="Genomic_DNA"/>
</dbReference>
<name>A0A1X2LDV1_9MYCO</name>
<dbReference type="Proteomes" id="UP000193247">
    <property type="component" value="Unassembled WGS sequence"/>
</dbReference>
<dbReference type="Gene3D" id="1.10.287.850">
    <property type="entry name" value="HP0062-like domain"/>
    <property type="match status" value="1"/>
</dbReference>
<evidence type="ECO:0000313" key="2">
    <source>
        <dbReference type="EMBL" id="OSC32164.1"/>
    </source>
</evidence>
<keyword evidence="3" id="KW-1185">Reference proteome</keyword>
<dbReference type="AlphaFoldDB" id="A0A1X2LDV1"/>
<reference evidence="2 3" key="1">
    <citation type="submission" date="2017-04" db="EMBL/GenBank/DDBJ databases">
        <title>The new phylogeny of genus Mycobacterium.</title>
        <authorList>
            <person name="Tortoli E."/>
            <person name="Trovato A."/>
            <person name="Cirillo D.M."/>
        </authorList>
    </citation>
    <scope>NUCLEOTIDE SEQUENCE [LARGE SCALE GENOMIC DNA]</scope>
    <source>
        <strain evidence="2 3">TBL 1200985</strain>
    </source>
</reference>
<evidence type="ECO:0000259" key="1">
    <source>
        <dbReference type="Pfam" id="PF00934"/>
    </source>
</evidence>
<protein>
    <submittedName>
        <fullName evidence="2">PE family protein</fullName>
    </submittedName>
</protein>